<evidence type="ECO:0000256" key="4">
    <source>
        <dbReference type="ARBA" id="ARBA00022679"/>
    </source>
</evidence>
<evidence type="ECO:0000256" key="2">
    <source>
        <dbReference type="ARBA" id="ARBA00008419"/>
    </source>
</evidence>
<dbReference type="NCBIfam" id="TIGR01313">
    <property type="entry name" value="therm_gnt_kin"/>
    <property type="match status" value="1"/>
</dbReference>
<dbReference type="NCBIfam" id="TIGR00873">
    <property type="entry name" value="gnd"/>
    <property type="match status" value="1"/>
</dbReference>
<dbReference type="InterPro" id="IPR013328">
    <property type="entry name" value="6PGD_dom2"/>
</dbReference>
<dbReference type="InterPro" id="IPR006113">
    <property type="entry name" value="6PGDH_Gnd/GntZ"/>
</dbReference>
<dbReference type="SMART" id="SM01350">
    <property type="entry name" value="6PGD"/>
    <property type="match status" value="1"/>
</dbReference>
<protein>
    <recommendedName>
        <fullName evidence="11">6-phosphogluconate dehydrogenase, decarboxylating</fullName>
        <ecNumber evidence="11">1.1.1.44</ecNumber>
    </recommendedName>
</protein>
<evidence type="ECO:0000256" key="11">
    <source>
        <dbReference type="RuleBase" id="RU000485"/>
    </source>
</evidence>
<reference evidence="13 14" key="1">
    <citation type="submission" date="2019-10" db="EMBL/GenBank/DDBJ databases">
        <authorList>
            <consortium name="Melissa Lawson"/>
            <person name="O'neill I."/>
        </authorList>
    </citation>
    <scope>NUCLEOTIDE SEQUENCE [LARGE SCALE GENOMIC DNA]</scope>
    <source>
        <strain evidence="13">LH_23</strain>
    </source>
</reference>
<keyword evidence="5" id="KW-0547">Nucleotide-binding</keyword>
<dbReference type="Proteomes" id="UP000494246">
    <property type="component" value="Unassembled WGS sequence"/>
</dbReference>
<dbReference type="EMBL" id="CABWKH010000026">
    <property type="protein sequence ID" value="VWQ37758.1"/>
    <property type="molecule type" value="Genomic_DNA"/>
</dbReference>
<dbReference type="Pfam" id="PF00393">
    <property type="entry name" value="6PGD"/>
    <property type="match status" value="1"/>
</dbReference>
<dbReference type="InterPro" id="IPR027417">
    <property type="entry name" value="P-loop_NTPase"/>
</dbReference>
<dbReference type="AlphaFoldDB" id="A0A8U0LHB0"/>
<dbReference type="InterPro" id="IPR036291">
    <property type="entry name" value="NAD(P)-bd_dom_sf"/>
</dbReference>
<keyword evidence="8 11" id="KW-0560">Oxidoreductase</keyword>
<dbReference type="InterPro" id="IPR006183">
    <property type="entry name" value="Pgluconate_DH"/>
</dbReference>
<feature type="domain" description="6-phosphogluconate dehydrogenase C-terminal" evidence="12">
    <location>
        <begin position="372"/>
        <end position="662"/>
    </location>
</feature>
<evidence type="ECO:0000313" key="14">
    <source>
        <dbReference type="Proteomes" id="UP000494246"/>
    </source>
</evidence>
<keyword evidence="6" id="KW-0418">Kinase</keyword>
<comment type="caution">
    <text evidence="13">The sequence shown here is derived from an EMBL/GenBank/DDBJ whole genome shotgun (WGS) entry which is preliminary data.</text>
</comment>
<evidence type="ECO:0000256" key="8">
    <source>
        <dbReference type="ARBA" id="ARBA00023002"/>
    </source>
</evidence>
<dbReference type="GO" id="GO:0005524">
    <property type="term" value="F:ATP binding"/>
    <property type="evidence" value="ECO:0007669"/>
    <property type="project" value="UniProtKB-KW"/>
</dbReference>
<keyword evidence="4" id="KW-0808">Transferase</keyword>
<evidence type="ECO:0000256" key="3">
    <source>
        <dbReference type="ARBA" id="ARBA00008420"/>
    </source>
</evidence>
<dbReference type="Gene3D" id="1.20.5.320">
    <property type="entry name" value="6-Phosphogluconate Dehydrogenase, domain 3"/>
    <property type="match status" value="1"/>
</dbReference>
<evidence type="ECO:0000256" key="7">
    <source>
        <dbReference type="ARBA" id="ARBA00022840"/>
    </source>
</evidence>
<dbReference type="Gene3D" id="1.10.1040.10">
    <property type="entry name" value="N-(1-d-carboxylethyl)-l-norvaline Dehydrogenase, domain 2"/>
    <property type="match status" value="1"/>
</dbReference>
<comment type="similarity">
    <text evidence="3">Belongs to the gluconokinase GntK/GntV family.</text>
</comment>
<keyword evidence="11" id="KW-0521">NADP</keyword>
<evidence type="ECO:0000256" key="9">
    <source>
        <dbReference type="ARBA" id="ARBA00023064"/>
    </source>
</evidence>
<evidence type="ECO:0000256" key="10">
    <source>
        <dbReference type="ARBA" id="ARBA00048090"/>
    </source>
</evidence>
<proteinExistence type="inferred from homology"/>
<dbReference type="GO" id="GO:0006098">
    <property type="term" value="P:pentose-phosphate shunt"/>
    <property type="evidence" value="ECO:0007669"/>
    <property type="project" value="UniProtKB-KW"/>
</dbReference>
<dbReference type="PRINTS" id="PR00076">
    <property type="entry name" value="6PGDHDRGNASE"/>
</dbReference>
<dbReference type="GO" id="GO:0004616">
    <property type="term" value="F:phosphogluconate dehydrogenase (decarboxylating) activity"/>
    <property type="evidence" value="ECO:0007669"/>
    <property type="project" value="UniProtKB-EC"/>
</dbReference>
<dbReference type="Pfam" id="PF03446">
    <property type="entry name" value="NAD_binding_2"/>
    <property type="match status" value="1"/>
</dbReference>
<comment type="catalytic activity">
    <reaction evidence="11">
        <text>6-phospho-D-gluconate + NADP(+) = D-ribulose 5-phosphate + CO2 + NADPH</text>
        <dbReference type="Rhea" id="RHEA:10116"/>
        <dbReference type="ChEBI" id="CHEBI:16526"/>
        <dbReference type="ChEBI" id="CHEBI:57783"/>
        <dbReference type="ChEBI" id="CHEBI:58121"/>
        <dbReference type="ChEBI" id="CHEBI:58349"/>
        <dbReference type="ChEBI" id="CHEBI:58759"/>
        <dbReference type="EC" id="1.1.1.44"/>
    </reaction>
</comment>
<comment type="pathway">
    <text evidence="1">Carbohydrate acid metabolism.</text>
</comment>
<dbReference type="GO" id="GO:0050661">
    <property type="term" value="F:NADP binding"/>
    <property type="evidence" value="ECO:0007669"/>
    <property type="project" value="InterPro"/>
</dbReference>
<evidence type="ECO:0000256" key="6">
    <source>
        <dbReference type="ARBA" id="ARBA00022777"/>
    </source>
</evidence>
<dbReference type="GO" id="GO:0046316">
    <property type="term" value="F:gluconokinase activity"/>
    <property type="evidence" value="ECO:0007669"/>
    <property type="project" value="UniProtKB-EC"/>
</dbReference>
<evidence type="ECO:0000259" key="12">
    <source>
        <dbReference type="SMART" id="SM01350"/>
    </source>
</evidence>
<organism evidence="13 14">
    <name type="scientific">Bifidobacterium longum subsp. infantis</name>
    <dbReference type="NCBI Taxonomy" id="1682"/>
    <lineage>
        <taxon>Bacteria</taxon>
        <taxon>Bacillati</taxon>
        <taxon>Actinomycetota</taxon>
        <taxon>Actinomycetes</taxon>
        <taxon>Bifidobacteriales</taxon>
        <taxon>Bifidobacteriaceae</taxon>
        <taxon>Bifidobacterium</taxon>
    </lineage>
</organism>
<comment type="pathway">
    <text evidence="11">Carbohydrate degradation; pentose phosphate pathway; D-ribulose 5-phosphate from D-glucose 6-phosphate (oxidative stage): step 3/3.</text>
</comment>
<evidence type="ECO:0000256" key="1">
    <source>
        <dbReference type="ARBA" id="ARBA00004761"/>
    </source>
</evidence>
<evidence type="ECO:0000313" key="13">
    <source>
        <dbReference type="EMBL" id="VWQ37758.1"/>
    </source>
</evidence>
<dbReference type="InterPro" id="IPR006115">
    <property type="entry name" value="6PGDH_NADP-bd"/>
</dbReference>
<accession>A0A8U0LHB0</accession>
<dbReference type="SUPFAM" id="SSF52540">
    <property type="entry name" value="P-loop containing nucleoside triphosphate hydrolases"/>
    <property type="match status" value="1"/>
</dbReference>
<comment type="catalytic activity">
    <reaction evidence="10">
        <text>D-gluconate + ATP = 6-phospho-D-gluconate + ADP + H(+)</text>
        <dbReference type="Rhea" id="RHEA:19433"/>
        <dbReference type="ChEBI" id="CHEBI:15378"/>
        <dbReference type="ChEBI" id="CHEBI:18391"/>
        <dbReference type="ChEBI" id="CHEBI:30616"/>
        <dbReference type="ChEBI" id="CHEBI:58759"/>
        <dbReference type="ChEBI" id="CHEBI:456216"/>
        <dbReference type="EC" id="2.7.1.12"/>
    </reaction>
</comment>
<keyword evidence="9 11" id="KW-0311">Gluconate utilization</keyword>
<dbReference type="FunFam" id="3.40.50.300:FF:000522">
    <property type="entry name" value="Gluconokinase"/>
    <property type="match status" value="1"/>
</dbReference>
<dbReference type="Gene3D" id="3.40.50.720">
    <property type="entry name" value="NAD(P)-binding Rossmann-like Domain"/>
    <property type="match status" value="1"/>
</dbReference>
<gene>
    <name evidence="13" type="primary">gndA_2</name>
    <name evidence="13" type="ORF">BIFLH23_01885</name>
</gene>
<dbReference type="PANTHER" id="PTHR11811">
    <property type="entry name" value="6-PHOSPHOGLUCONATE DEHYDROGENASE"/>
    <property type="match status" value="1"/>
</dbReference>
<dbReference type="InterPro" id="IPR006114">
    <property type="entry name" value="6PGDH_C"/>
</dbReference>
<dbReference type="SUPFAM" id="SSF48179">
    <property type="entry name" value="6-phosphogluconate dehydrogenase C-terminal domain-like"/>
    <property type="match status" value="1"/>
</dbReference>
<sequence length="672" mass="73364">MLDSNAEPVSLIVMGVTGTGKTTMAQELVNELGWPYAEADDFHPQANIDKMASGHPLTDEDRWPWLRSLRDWITEQAGKGANTIVTCSALKRAYRDILREANAQVVFVELDLDKTDIAERMTQREHFMPVELLQSQIDTLEPLEADEHGIRLISNLPPEVLCHEALSQLGLANSFLSNIIHLNERQQQGDTIMTAQANIGVIGLAAMGSNLARNLAHHGNTVALFNRHYSRTEKLLAEHGTEGNFIPAKTMEEFAASLQCPRTAIIMVKAGAPTDAVIKQLEEVFEPGDIIVDGGNSYFKDTIKREKEVRAAGFHFVGCGVSGGEEGALNGPSLMPGGTAESWKTLGPILESIAAKVDGEPCVTHIGTDGTGHFVKMVHNGIEYADMQVIGEAYDILRRGLGLSPEAIGDVFADWNNGDLDSYLIEITADILHEKDERTGKPFVDVVVDHAGMKGTGTWTVQTALEFGSPVTGIGEAVFARALSSHPELRQAAQDNAPAGPNNAITVEDQTTFIEDVRRALLASKIIAYSQGLNEIEDGAKQYGWNIDLGAVAKIWRGGCIIRAKFLNRITDAYTNGHPSALALDPYFAKFLADAQESWRRVIKAAIDAGIPTPVFSSSLAYYDGLRSKRLPTALTQAQRDFFGAHTYGRVDMPGVFHKLWAEQNRPEEQQA</sequence>
<keyword evidence="7" id="KW-0067">ATP-binding</keyword>
<dbReference type="Gene3D" id="3.40.50.300">
    <property type="entry name" value="P-loop containing nucleotide triphosphate hydrolases"/>
    <property type="match status" value="1"/>
</dbReference>
<dbReference type="Pfam" id="PF13671">
    <property type="entry name" value="AAA_33"/>
    <property type="match status" value="1"/>
</dbReference>
<dbReference type="InterPro" id="IPR006001">
    <property type="entry name" value="Therm_gnt_kin"/>
</dbReference>
<dbReference type="InterPro" id="IPR008927">
    <property type="entry name" value="6-PGluconate_DH-like_C_sf"/>
</dbReference>
<dbReference type="NCBIfam" id="NF006765">
    <property type="entry name" value="PRK09287.1"/>
    <property type="match status" value="1"/>
</dbReference>
<comment type="similarity">
    <text evidence="2 11">Belongs to the 6-phosphogluconate dehydrogenase family.</text>
</comment>
<evidence type="ECO:0000256" key="5">
    <source>
        <dbReference type="ARBA" id="ARBA00022741"/>
    </source>
</evidence>
<dbReference type="FunFam" id="3.40.50.720:FF:000007">
    <property type="entry name" value="6-phosphogluconate dehydrogenase, decarboxylating"/>
    <property type="match status" value="1"/>
</dbReference>
<dbReference type="FunFam" id="1.10.1040.10:FF:000002">
    <property type="entry name" value="6-phosphogluconate dehydrogenase, decarboxylating"/>
    <property type="match status" value="1"/>
</dbReference>
<keyword evidence="11" id="KW-0570">Pentose shunt</keyword>
<dbReference type="GO" id="GO:0019521">
    <property type="term" value="P:D-gluconate metabolic process"/>
    <property type="evidence" value="ECO:0007669"/>
    <property type="project" value="UniProtKB-KW"/>
</dbReference>
<dbReference type="SUPFAM" id="SSF51735">
    <property type="entry name" value="NAD(P)-binding Rossmann-fold domains"/>
    <property type="match status" value="1"/>
</dbReference>
<name>A0A8U0LHB0_BIFLI</name>
<dbReference type="CDD" id="cd02021">
    <property type="entry name" value="GntK"/>
    <property type="match status" value="1"/>
</dbReference>
<dbReference type="EC" id="1.1.1.44" evidence="11"/>